<dbReference type="Gramene" id="Kaladp0033s0135.1.v1.1">
    <property type="protein sequence ID" value="Kaladp0033s0135.1.v1.1"/>
    <property type="gene ID" value="Kaladp0033s0135.v1.1"/>
</dbReference>
<evidence type="ECO:0000256" key="1">
    <source>
        <dbReference type="ARBA" id="ARBA00009374"/>
    </source>
</evidence>
<evidence type="ECO:0000313" key="8">
    <source>
        <dbReference type="Proteomes" id="UP000594263"/>
    </source>
</evidence>
<dbReference type="PANTHER" id="PTHR46057">
    <property type="entry name" value="FCS-LIKE ZINC FINGER 1-RELATED"/>
    <property type="match status" value="1"/>
</dbReference>
<comment type="similarity">
    <text evidence="1">Belongs to the FLZ family.</text>
</comment>
<sequence length="97" mass="11137">MAPGIFFCADGEDHHHRLLSESPSQESCFMCDKRLDRSADIFMYRGNTSFCSTECRQEQIEMDDAEKRRRKRSAHRAKSESATGNYKSVRTDAIQVA</sequence>
<keyword evidence="8" id="KW-1185">Reference proteome</keyword>
<dbReference type="AlphaFoldDB" id="A0A7N0ZTV4"/>
<keyword evidence="3" id="KW-0863">Zinc-finger</keyword>
<evidence type="ECO:0000256" key="3">
    <source>
        <dbReference type="ARBA" id="ARBA00022771"/>
    </source>
</evidence>
<keyword evidence="2" id="KW-0479">Metal-binding</keyword>
<evidence type="ECO:0000256" key="2">
    <source>
        <dbReference type="ARBA" id="ARBA00022723"/>
    </source>
</evidence>
<reference evidence="7" key="1">
    <citation type="submission" date="2021-01" db="UniProtKB">
        <authorList>
            <consortium name="EnsemblPlants"/>
        </authorList>
    </citation>
    <scope>IDENTIFICATION</scope>
</reference>
<dbReference type="EnsemblPlants" id="Kaladp0033s0135.1.v1.1">
    <property type="protein sequence ID" value="Kaladp0033s0135.1.v1.1"/>
    <property type="gene ID" value="Kaladp0033s0135.v1.1"/>
</dbReference>
<evidence type="ECO:0000313" key="7">
    <source>
        <dbReference type="EnsemblPlants" id="Kaladp0033s0135.1.v1.1"/>
    </source>
</evidence>
<organism evidence="7 8">
    <name type="scientific">Kalanchoe fedtschenkoi</name>
    <name type="common">Lavender scallops</name>
    <name type="synonym">South American air plant</name>
    <dbReference type="NCBI Taxonomy" id="63787"/>
    <lineage>
        <taxon>Eukaryota</taxon>
        <taxon>Viridiplantae</taxon>
        <taxon>Streptophyta</taxon>
        <taxon>Embryophyta</taxon>
        <taxon>Tracheophyta</taxon>
        <taxon>Spermatophyta</taxon>
        <taxon>Magnoliopsida</taxon>
        <taxon>eudicotyledons</taxon>
        <taxon>Gunneridae</taxon>
        <taxon>Pentapetalae</taxon>
        <taxon>Saxifragales</taxon>
        <taxon>Crassulaceae</taxon>
        <taxon>Kalanchoe</taxon>
    </lineage>
</organism>
<protein>
    <recommendedName>
        <fullName evidence="6">FLZ-type domain-containing protein</fullName>
    </recommendedName>
</protein>
<dbReference type="Pfam" id="PF04570">
    <property type="entry name" value="zf-FLZ"/>
    <property type="match status" value="1"/>
</dbReference>
<dbReference type="PANTHER" id="PTHR46057:SF9">
    <property type="entry name" value="FCS-LIKE ZINC FINGER 1"/>
    <property type="match status" value="1"/>
</dbReference>
<keyword evidence="3" id="KW-0862">Zinc</keyword>
<feature type="domain" description="FLZ-type" evidence="6">
    <location>
        <begin position="23"/>
        <end position="67"/>
    </location>
</feature>
<dbReference type="PROSITE" id="PS51795">
    <property type="entry name" value="ZF_FLZ"/>
    <property type="match status" value="1"/>
</dbReference>
<dbReference type="InterPro" id="IPR044533">
    <property type="entry name" value="FLZ1/2/3"/>
</dbReference>
<accession>A0A7N0ZTV4</accession>
<dbReference type="Proteomes" id="UP000594263">
    <property type="component" value="Unplaced"/>
</dbReference>
<dbReference type="InterPro" id="IPR007650">
    <property type="entry name" value="Zf-FLZ_dom"/>
</dbReference>
<feature type="region of interest" description="Disordered" evidence="5">
    <location>
        <begin position="62"/>
        <end position="97"/>
    </location>
</feature>
<evidence type="ECO:0000256" key="5">
    <source>
        <dbReference type="SAM" id="MobiDB-lite"/>
    </source>
</evidence>
<proteinExistence type="inferred from homology"/>
<evidence type="ECO:0000259" key="6">
    <source>
        <dbReference type="PROSITE" id="PS51795"/>
    </source>
</evidence>
<name>A0A7N0ZTV4_KALFE</name>
<dbReference type="GO" id="GO:0008270">
    <property type="term" value="F:zinc ion binding"/>
    <property type="evidence" value="ECO:0007669"/>
    <property type="project" value="UniProtKB-KW"/>
</dbReference>
<evidence type="ECO:0000256" key="4">
    <source>
        <dbReference type="PROSITE-ProRule" id="PRU01131"/>
    </source>
</evidence>
<feature type="zinc finger region" description="FLZ-type" evidence="4">
    <location>
        <begin position="23"/>
        <end position="67"/>
    </location>
</feature>